<dbReference type="InterPro" id="IPR044929">
    <property type="entry name" value="DNA/RNA_non-sp_Endonuclease_sf"/>
</dbReference>
<dbReference type="AlphaFoldDB" id="A0A4Z0GR44"/>
<proteinExistence type="predicted"/>
<organism evidence="3 4">
    <name type="scientific">Sporolactobacillus shoreae</name>
    <dbReference type="NCBI Taxonomy" id="1465501"/>
    <lineage>
        <taxon>Bacteria</taxon>
        <taxon>Bacillati</taxon>
        <taxon>Bacillota</taxon>
        <taxon>Bacilli</taxon>
        <taxon>Bacillales</taxon>
        <taxon>Sporolactobacillaceae</taxon>
        <taxon>Sporolactobacillus</taxon>
    </lineage>
</organism>
<dbReference type="EMBL" id="SRJD01000005">
    <property type="protein sequence ID" value="TGA99044.1"/>
    <property type="molecule type" value="Genomic_DNA"/>
</dbReference>
<dbReference type="GO" id="GO:0046872">
    <property type="term" value="F:metal ion binding"/>
    <property type="evidence" value="ECO:0007669"/>
    <property type="project" value="InterPro"/>
</dbReference>
<dbReference type="SMART" id="SM00892">
    <property type="entry name" value="Endonuclease_NS"/>
    <property type="match status" value="1"/>
</dbReference>
<dbReference type="GO" id="GO:0016787">
    <property type="term" value="F:hydrolase activity"/>
    <property type="evidence" value="ECO:0007669"/>
    <property type="project" value="InterPro"/>
</dbReference>
<dbReference type="Proteomes" id="UP000298347">
    <property type="component" value="Unassembled WGS sequence"/>
</dbReference>
<dbReference type="GO" id="GO:0003676">
    <property type="term" value="F:nucleic acid binding"/>
    <property type="evidence" value="ECO:0007669"/>
    <property type="project" value="InterPro"/>
</dbReference>
<sequence>MVFFAGKMLIPDSHQAGHDPSSSSSVTTAVSHVQKGVSAAKPSLPGHESIKDTSSSRLASLNYESGSSVVITVNHNQSTLNPKDWKENKVIYSNLDSLNRTSRPNTAYLEARNLANDSLRVRQYVRPTGWHQKMVKGEAILNRGHLIAYSLSKGIAFTGSYDPSLKSGDQNNPKNLFTQTAFSNQEIQTLYESKVRNALKQGRKVIYQAQAIFDKNDLMAKGVELQAISTDGSLNFNVYIFNVQPGFQFNYADGTSRVDRSMIVPTP</sequence>
<reference evidence="3 4" key="1">
    <citation type="journal article" date="2015" name="Int. J. Syst. Evol. Microbiol.">
        <title>Sporolactobacillus shoreae sp. nov. and Sporolactobacillus spathodeae sp. nov., two spore-forming lactic acid bacteria isolated from tree barks in Thailand.</title>
        <authorList>
            <person name="Thamacharoensuk T."/>
            <person name="Kitahara M."/>
            <person name="Ohkuma M."/>
            <person name="Thongchul N."/>
            <person name="Tanasupawat S."/>
        </authorList>
    </citation>
    <scope>NUCLEOTIDE SEQUENCE [LARGE SCALE GENOMIC DNA]</scope>
    <source>
        <strain evidence="3 4">BK92</strain>
    </source>
</reference>
<gene>
    <name evidence="3" type="ORF">E4665_06430</name>
</gene>
<keyword evidence="3" id="KW-0255">Endonuclease</keyword>
<dbReference type="Pfam" id="PF13930">
    <property type="entry name" value="Endonuclea_NS_2"/>
    <property type="match status" value="1"/>
</dbReference>
<accession>A0A4Z0GR44</accession>
<feature type="region of interest" description="Disordered" evidence="1">
    <location>
        <begin position="13"/>
        <end position="52"/>
    </location>
</feature>
<feature type="compositionally biased region" description="Low complexity" evidence="1">
    <location>
        <begin position="21"/>
        <end position="31"/>
    </location>
</feature>
<dbReference type="Gene3D" id="3.40.570.10">
    <property type="entry name" value="Extracellular Endonuclease, subunit A"/>
    <property type="match status" value="1"/>
</dbReference>
<keyword evidence="3" id="KW-0378">Hydrolase</keyword>
<protein>
    <submittedName>
        <fullName evidence="3">DNA/RNA non-specific endonuclease</fullName>
    </submittedName>
</protein>
<keyword evidence="3" id="KW-0540">Nuclease</keyword>
<dbReference type="OrthoDB" id="4376109at2"/>
<evidence type="ECO:0000256" key="1">
    <source>
        <dbReference type="SAM" id="MobiDB-lite"/>
    </source>
</evidence>
<dbReference type="GO" id="GO:0004519">
    <property type="term" value="F:endonuclease activity"/>
    <property type="evidence" value="ECO:0007669"/>
    <property type="project" value="UniProtKB-KW"/>
</dbReference>
<evidence type="ECO:0000313" key="3">
    <source>
        <dbReference type="EMBL" id="TGA99044.1"/>
    </source>
</evidence>
<feature type="domain" description="DNA/RNA non-specific endonuclease/pyrophosphatase/phosphodiesterase" evidence="2">
    <location>
        <begin position="84"/>
        <end position="258"/>
    </location>
</feature>
<comment type="caution">
    <text evidence="3">The sequence shown here is derived from an EMBL/GenBank/DDBJ whole genome shotgun (WGS) entry which is preliminary data.</text>
</comment>
<keyword evidence="4" id="KW-1185">Reference proteome</keyword>
<name>A0A4Z0GR44_9BACL</name>
<evidence type="ECO:0000259" key="2">
    <source>
        <dbReference type="SMART" id="SM00892"/>
    </source>
</evidence>
<dbReference type="InterPro" id="IPR044927">
    <property type="entry name" value="Endonuclea_NS_2"/>
</dbReference>
<evidence type="ECO:0000313" key="4">
    <source>
        <dbReference type="Proteomes" id="UP000298347"/>
    </source>
</evidence>
<dbReference type="InterPro" id="IPR001604">
    <property type="entry name" value="Endo_G_ENPP1-like_dom"/>
</dbReference>